<dbReference type="GO" id="GO:0016597">
    <property type="term" value="F:amino acid binding"/>
    <property type="evidence" value="ECO:0007669"/>
    <property type="project" value="InterPro"/>
</dbReference>
<comment type="subcellular location">
    <subcellularLocation>
        <location evidence="2 11">Cytoplasm</location>
    </subcellularLocation>
</comment>
<dbReference type="Proteomes" id="UP000324574">
    <property type="component" value="Unassembled WGS sequence"/>
</dbReference>
<feature type="binding site" evidence="11">
    <location>
        <begin position="224"/>
        <end position="225"/>
    </location>
    <ligand>
        <name>L-ornithine</name>
        <dbReference type="ChEBI" id="CHEBI:46911"/>
    </ligand>
</feature>
<protein>
    <recommendedName>
        <fullName evidence="6 11">Ornithine carbamoyltransferase</fullName>
        <shortName evidence="11">OTCase</shortName>
        <ecNumber evidence="5 11">2.1.3.3</ecNumber>
    </recommendedName>
</protein>
<dbReference type="PROSITE" id="PS00097">
    <property type="entry name" value="CARBAMOYLTRANSFERASE"/>
    <property type="match status" value="1"/>
</dbReference>
<evidence type="ECO:0000256" key="7">
    <source>
        <dbReference type="ARBA" id="ARBA00022490"/>
    </source>
</evidence>
<dbReference type="InterPro" id="IPR036901">
    <property type="entry name" value="Asp/Orn_carbamoylTrfase_sf"/>
</dbReference>
<dbReference type="InterPro" id="IPR006131">
    <property type="entry name" value="Asp_carbamoyltransf_Asp/Orn-bd"/>
</dbReference>
<feature type="domain" description="Aspartate/ornithine carbamoyltransferase carbamoyl-P binding" evidence="13">
    <location>
        <begin position="2"/>
        <end position="142"/>
    </location>
</feature>
<dbReference type="EMBL" id="SAYG01000014">
    <property type="protein sequence ID" value="TXJ43294.1"/>
    <property type="molecule type" value="Genomic_DNA"/>
</dbReference>
<evidence type="ECO:0000256" key="1">
    <source>
        <dbReference type="ARBA" id="ARBA00003822"/>
    </source>
</evidence>
<comment type="similarity">
    <text evidence="4 11">Belongs to the aspartate/ornithine carbamoyltransferase superfamily. OTCase family.</text>
</comment>
<feature type="binding site" evidence="11">
    <location>
        <position position="78"/>
    </location>
    <ligand>
        <name>carbamoyl phosphate</name>
        <dbReference type="ChEBI" id="CHEBI:58228"/>
    </ligand>
</feature>
<feature type="binding site" evidence="11">
    <location>
        <position position="220"/>
    </location>
    <ligand>
        <name>L-ornithine</name>
        <dbReference type="ChEBI" id="CHEBI:46911"/>
    </ligand>
</feature>
<organism evidence="14 15">
    <name type="scientific">Brachyspira aalborgi</name>
    <dbReference type="NCBI Taxonomy" id="29522"/>
    <lineage>
        <taxon>Bacteria</taxon>
        <taxon>Pseudomonadati</taxon>
        <taxon>Spirochaetota</taxon>
        <taxon>Spirochaetia</taxon>
        <taxon>Brachyspirales</taxon>
        <taxon>Brachyspiraceae</taxon>
        <taxon>Brachyspira</taxon>
    </lineage>
</organism>
<keyword evidence="8" id="KW-0056">Arginine metabolism</keyword>
<dbReference type="AlphaFoldDB" id="A0A5C8F1Q0"/>
<feature type="binding site" evidence="11">
    <location>
        <position position="288"/>
    </location>
    <ligand>
        <name>carbamoyl phosphate</name>
        <dbReference type="ChEBI" id="CHEBI:58228"/>
    </ligand>
</feature>
<feature type="binding site" evidence="11">
    <location>
        <begin position="51"/>
        <end position="54"/>
    </location>
    <ligand>
        <name>carbamoyl phosphate</name>
        <dbReference type="ChEBI" id="CHEBI:58228"/>
    </ligand>
</feature>
<evidence type="ECO:0000259" key="12">
    <source>
        <dbReference type="Pfam" id="PF00185"/>
    </source>
</evidence>
<comment type="function">
    <text evidence="1">Reversibly catalyzes the transfer of the carbamoyl group from carbamoyl phosphate (CP) to the N(epsilon) atom of ornithine (ORN) to produce L-citrulline.</text>
</comment>
<keyword evidence="7 11" id="KW-0963">Cytoplasm</keyword>
<evidence type="ECO:0000313" key="15">
    <source>
        <dbReference type="Proteomes" id="UP000324574"/>
    </source>
</evidence>
<dbReference type="GO" id="GO:0004585">
    <property type="term" value="F:ornithine carbamoyltransferase activity"/>
    <property type="evidence" value="ECO:0007669"/>
    <property type="project" value="UniProtKB-UniRule"/>
</dbReference>
<evidence type="ECO:0000256" key="3">
    <source>
        <dbReference type="ARBA" id="ARBA00004975"/>
    </source>
</evidence>
<evidence type="ECO:0000256" key="2">
    <source>
        <dbReference type="ARBA" id="ARBA00004496"/>
    </source>
</evidence>
<sequence>MKHLLKMLDLSKEEIIDILNLADKLKKENKNKIEHHILKGKTLGMIFQKSSTRTRVSFETGIYQLGGQALFLSSNDLQIGRGEPVQDTARVLSRYLDGIMIRTFEQKEVEDFAKYGSIPIINGLTDFSHPCQVLADLMTIHEFKGKFEGLKMCFIGCGNNMANSLIVGGLKMGMNVSIACPKDYNPNEKVIDFTKKYKDKFIITENIMEAAKDSDILFTDVWASMGEEKEAEKRRIIFKGYQINDEVMAIAKPDAMVQHCLPAHREEEISTKVFEEHANEIFEEAENRLHVQKAVMVKLMG</sequence>
<dbReference type="NCBIfam" id="TIGR00658">
    <property type="entry name" value="orni_carb_tr"/>
    <property type="match status" value="1"/>
</dbReference>
<dbReference type="FunFam" id="3.40.50.1370:FF:000008">
    <property type="entry name" value="Ornithine carbamoyltransferase"/>
    <property type="match status" value="1"/>
</dbReference>
<dbReference type="Gene3D" id="3.40.50.1370">
    <property type="entry name" value="Aspartate/ornithine carbamoyltransferase"/>
    <property type="match status" value="2"/>
</dbReference>
<dbReference type="HAMAP" id="MF_01109">
    <property type="entry name" value="OTCase"/>
    <property type="match status" value="1"/>
</dbReference>
<dbReference type="Pfam" id="PF02729">
    <property type="entry name" value="OTCace_N"/>
    <property type="match status" value="1"/>
</dbReference>
<evidence type="ECO:0000256" key="11">
    <source>
        <dbReference type="HAMAP-Rule" id="MF_01109"/>
    </source>
</evidence>
<dbReference type="InterPro" id="IPR024904">
    <property type="entry name" value="OTCase_ArgI"/>
</dbReference>
<dbReference type="InterPro" id="IPR006132">
    <property type="entry name" value="Asp/Orn_carbamoyltranf_P-bd"/>
</dbReference>
<dbReference type="FunFam" id="3.40.50.1370:FF:000016">
    <property type="entry name" value="Ornithine carbamoyltransferase"/>
    <property type="match status" value="1"/>
</dbReference>
<evidence type="ECO:0000313" key="14">
    <source>
        <dbReference type="EMBL" id="TXJ43294.1"/>
    </source>
</evidence>
<proteinExistence type="inferred from homology"/>
<dbReference type="GO" id="GO:0042450">
    <property type="term" value="P:L-arginine biosynthetic process via ornithine"/>
    <property type="evidence" value="ECO:0007669"/>
    <property type="project" value="UniProtKB-UniRule"/>
</dbReference>
<evidence type="ECO:0000259" key="13">
    <source>
        <dbReference type="Pfam" id="PF02729"/>
    </source>
</evidence>
<dbReference type="Pfam" id="PF00185">
    <property type="entry name" value="OTCace"/>
    <property type="match status" value="1"/>
</dbReference>
<evidence type="ECO:0000256" key="9">
    <source>
        <dbReference type="ARBA" id="ARBA00022679"/>
    </source>
</evidence>
<comment type="caution">
    <text evidence="14">The sequence shown here is derived from an EMBL/GenBank/DDBJ whole genome shotgun (WGS) entry which is preliminary data.</text>
</comment>
<gene>
    <name evidence="14" type="primary">argF</name>
    <name evidence="14" type="ORF">EPJ70_11040</name>
</gene>
<evidence type="ECO:0000256" key="6">
    <source>
        <dbReference type="ARBA" id="ARBA00016634"/>
    </source>
</evidence>
<keyword evidence="9 11" id="KW-0808">Transferase</keyword>
<feature type="binding site" evidence="11">
    <location>
        <position position="102"/>
    </location>
    <ligand>
        <name>carbamoyl phosphate</name>
        <dbReference type="ChEBI" id="CHEBI:58228"/>
    </ligand>
</feature>
<dbReference type="PANTHER" id="PTHR45753">
    <property type="entry name" value="ORNITHINE CARBAMOYLTRANSFERASE, MITOCHONDRIAL"/>
    <property type="match status" value="1"/>
</dbReference>
<dbReference type="InterPro" id="IPR002292">
    <property type="entry name" value="Orn/put_carbamltrans"/>
</dbReference>
<feature type="binding site" evidence="11">
    <location>
        <position position="160"/>
    </location>
    <ligand>
        <name>L-ornithine</name>
        <dbReference type="ChEBI" id="CHEBI:46911"/>
    </ligand>
</feature>
<dbReference type="SUPFAM" id="SSF53671">
    <property type="entry name" value="Aspartate/ornithine carbamoyltransferase"/>
    <property type="match status" value="1"/>
</dbReference>
<reference evidence="14 15" key="1">
    <citation type="journal article" date="1992" name="Lakartidningen">
        <title>[Penicillin V and not amoxicillin is the first choice preparation in acute otitis].</title>
        <authorList>
            <person name="Kamme C."/>
            <person name="Lundgren K."/>
            <person name="Prellner K."/>
        </authorList>
    </citation>
    <scope>NUCLEOTIDE SEQUENCE [LARGE SCALE GENOMIC DNA]</scope>
    <source>
        <strain evidence="14 15">PC3714II</strain>
    </source>
</reference>
<accession>A0A5C8F1Q0</accession>
<evidence type="ECO:0000256" key="5">
    <source>
        <dbReference type="ARBA" id="ARBA00013007"/>
    </source>
</evidence>
<dbReference type="EC" id="2.1.3.3" evidence="5 11"/>
<evidence type="ECO:0000256" key="8">
    <source>
        <dbReference type="ARBA" id="ARBA00022503"/>
    </source>
</evidence>
<dbReference type="NCBIfam" id="NF001986">
    <property type="entry name" value="PRK00779.1"/>
    <property type="match status" value="1"/>
</dbReference>
<dbReference type="RefSeq" id="WP_147527430.1">
    <property type="nucleotide sequence ID" value="NZ_SAYG01000014.1"/>
</dbReference>
<comment type="catalytic activity">
    <reaction evidence="10 11">
        <text>carbamoyl phosphate + L-ornithine = L-citrulline + phosphate + H(+)</text>
        <dbReference type="Rhea" id="RHEA:19513"/>
        <dbReference type="ChEBI" id="CHEBI:15378"/>
        <dbReference type="ChEBI" id="CHEBI:43474"/>
        <dbReference type="ChEBI" id="CHEBI:46911"/>
        <dbReference type="ChEBI" id="CHEBI:57743"/>
        <dbReference type="ChEBI" id="CHEBI:58228"/>
        <dbReference type="EC" id="2.1.3.3"/>
    </reaction>
</comment>
<dbReference type="GO" id="GO:0019240">
    <property type="term" value="P:citrulline biosynthetic process"/>
    <property type="evidence" value="ECO:0007669"/>
    <property type="project" value="TreeGrafter"/>
</dbReference>
<dbReference type="PANTHER" id="PTHR45753:SF3">
    <property type="entry name" value="ORNITHINE TRANSCARBAMYLASE, MITOCHONDRIAL"/>
    <property type="match status" value="1"/>
</dbReference>
<evidence type="ECO:0000256" key="10">
    <source>
        <dbReference type="ARBA" id="ARBA00048772"/>
    </source>
</evidence>
<feature type="binding site" evidence="11">
    <location>
        <begin position="129"/>
        <end position="132"/>
    </location>
    <ligand>
        <name>carbamoyl phosphate</name>
        <dbReference type="ChEBI" id="CHEBI:58228"/>
    </ligand>
</feature>
<dbReference type="GO" id="GO:0005737">
    <property type="term" value="C:cytoplasm"/>
    <property type="evidence" value="ECO:0007669"/>
    <property type="project" value="UniProtKB-SubCell"/>
</dbReference>
<dbReference type="InterPro" id="IPR006130">
    <property type="entry name" value="Asp/Orn_carbamoylTrfase"/>
</dbReference>
<feature type="binding site" evidence="11">
    <location>
        <begin position="260"/>
        <end position="261"/>
    </location>
    <ligand>
        <name>carbamoyl phosphate</name>
        <dbReference type="ChEBI" id="CHEBI:58228"/>
    </ligand>
</feature>
<evidence type="ECO:0000256" key="4">
    <source>
        <dbReference type="ARBA" id="ARBA00007805"/>
    </source>
</evidence>
<dbReference type="PRINTS" id="PR00100">
    <property type="entry name" value="AOTCASE"/>
</dbReference>
<dbReference type="PRINTS" id="PR00102">
    <property type="entry name" value="OTCASE"/>
</dbReference>
<feature type="domain" description="Aspartate/ornithine carbamoyltransferase Asp/Orn-binding" evidence="12">
    <location>
        <begin position="148"/>
        <end position="297"/>
    </location>
</feature>
<comment type="pathway">
    <text evidence="3">Amino-acid biosynthesis; L-arginine biosynthesis; L-arginine from L-ornithine and carbamoyl phosphate: step 1/3.</text>
</comment>
<name>A0A5C8F1Q0_9SPIR</name>